<sequence>MSERRTLISGNALGTSAMLFWAAGFPAAEVLLQNWSPLVVIVARLALAMAVMIPLWIWLEGPTKVRNAPWGKAMFVGGFGFGFGTYFLLVAQDLTDPVTVALVASCGPLVGALLEVHARTRRLTWSFCLGIGISILGGIIATNALAPAQLGLGAAFAVAATVLFTWASMATVREFPKLGKIGQTTITMTGALVMNSALLVGSISLGYVPSLATLPFNFELGGMLVIYAVISLCISQAMYIGSIGKLGVAVASVHMNIAPFYVMVIMMVLGAAWNWSQAAGAVIVALGVVLSQYKRASTTRPAPLTE</sequence>
<name>A0A366WZJ2_9RHOB</name>
<dbReference type="OrthoDB" id="7685518at2"/>
<proteinExistence type="inferred from homology"/>
<feature type="transmembrane region" description="Helical" evidence="6">
    <location>
        <begin position="184"/>
        <end position="208"/>
    </location>
</feature>
<gene>
    <name evidence="8" type="ORF">DS909_11595</name>
</gene>
<evidence type="ECO:0000313" key="9">
    <source>
        <dbReference type="Proteomes" id="UP000252706"/>
    </source>
</evidence>
<dbReference type="PANTHER" id="PTHR32322">
    <property type="entry name" value="INNER MEMBRANE TRANSPORTER"/>
    <property type="match status" value="1"/>
</dbReference>
<organism evidence="8 9">
    <name type="scientific">Phaeobacter gallaeciensis</name>
    <dbReference type="NCBI Taxonomy" id="60890"/>
    <lineage>
        <taxon>Bacteria</taxon>
        <taxon>Pseudomonadati</taxon>
        <taxon>Pseudomonadota</taxon>
        <taxon>Alphaproteobacteria</taxon>
        <taxon>Rhodobacterales</taxon>
        <taxon>Roseobacteraceae</taxon>
        <taxon>Phaeobacter</taxon>
    </lineage>
</organism>
<dbReference type="SUPFAM" id="SSF103481">
    <property type="entry name" value="Multidrug resistance efflux transporter EmrE"/>
    <property type="match status" value="1"/>
</dbReference>
<evidence type="ECO:0000256" key="5">
    <source>
        <dbReference type="ARBA" id="ARBA00023136"/>
    </source>
</evidence>
<comment type="caution">
    <text evidence="8">The sequence shown here is derived from an EMBL/GenBank/DDBJ whole genome shotgun (WGS) entry which is preliminary data.</text>
</comment>
<comment type="similarity">
    <text evidence="2">Belongs to the EamA transporter family.</text>
</comment>
<feature type="transmembrane region" description="Helical" evidence="6">
    <location>
        <begin position="246"/>
        <end position="269"/>
    </location>
</feature>
<feature type="transmembrane region" description="Helical" evidence="6">
    <location>
        <begin position="220"/>
        <end position="239"/>
    </location>
</feature>
<feature type="transmembrane region" description="Helical" evidence="6">
    <location>
        <begin position="97"/>
        <end position="116"/>
    </location>
</feature>
<feature type="transmembrane region" description="Helical" evidence="6">
    <location>
        <begin position="12"/>
        <end position="32"/>
    </location>
</feature>
<reference evidence="8 9" key="1">
    <citation type="submission" date="2018-07" db="EMBL/GenBank/DDBJ databases">
        <title>Modular assembly of carbohydrate-degrading microbial communities in the ocean.</title>
        <authorList>
            <person name="Enke T.N."/>
            <person name="Datta M.S."/>
            <person name="Schwartzman J.A."/>
            <person name="Cermak N."/>
            <person name="Schmitz D.A."/>
            <person name="Barrere J."/>
            <person name="Cordero O.X."/>
        </authorList>
    </citation>
    <scope>NUCLEOTIDE SEQUENCE [LARGE SCALE GENOMIC DNA]</scope>
    <source>
        <strain evidence="8 9">C3M10</strain>
    </source>
</reference>
<dbReference type="InterPro" id="IPR037185">
    <property type="entry name" value="EmrE-like"/>
</dbReference>
<feature type="transmembrane region" description="Helical" evidence="6">
    <location>
        <begin position="71"/>
        <end position="91"/>
    </location>
</feature>
<feature type="transmembrane region" description="Helical" evidence="6">
    <location>
        <begin position="38"/>
        <end position="59"/>
    </location>
</feature>
<dbReference type="Proteomes" id="UP000252706">
    <property type="component" value="Unassembled WGS sequence"/>
</dbReference>
<feature type="transmembrane region" description="Helical" evidence="6">
    <location>
        <begin position="152"/>
        <end position="172"/>
    </location>
</feature>
<evidence type="ECO:0000256" key="1">
    <source>
        <dbReference type="ARBA" id="ARBA00004141"/>
    </source>
</evidence>
<dbReference type="PANTHER" id="PTHR32322:SF2">
    <property type="entry name" value="EAMA DOMAIN-CONTAINING PROTEIN"/>
    <property type="match status" value="1"/>
</dbReference>
<evidence type="ECO:0000256" key="6">
    <source>
        <dbReference type="SAM" id="Phobius"/>
    </source>
</evidence>
<keyword evidence="3 6" id="KW-0812">Transmembrane</keyword>
<evidence type="ECO:0000313" key="8">
    <source>
        <dbReference type="EMBL" id="RBW54631.1"/>
    </source>
</evidence>
<dbReference type="GO" id="GO:0016020">
    <property type="term" value="C:membrane"/>
    <property type="evidence" value="ECO:0007669"/>
    <property type="project" value="UniProtKB-SubCell"/>
</dbReference>
<evidence type="ECO:0000256" key="2">
    <source>
        <dbReference type="ARBA" id="ARBA00007362"/>
    </source>
</evidence>
<protein>
    <submittedName>
        <fullName evidence="8">EamA family transporter</fullName>
    </submittedName>
</protein>
<feature type="transmembrane region" description="Helical" evidence="6">
    <location>
        <begin position="275"/>
        <end position="293"/>
    </location>
</feature>
<dbReference type="EMBL" id="QOCE01000031">
    <property type="protein sequence ID" value="RBW54631.1"/>
    <property type="molecule type" value="Genomic_DNA"/>
</dbReference>
<dbReference type="InterPro" id="IPR000620">
    <property type="entry name" value="EamA_dom"/>
</dbReference>
<evidence type="ECO:0000256" key="3">
    <source>
        <dbReference type="ARBA" id="ARBA00022692"/>
    </source>
</evidence>
<keyword evidence="5 6" id="KW-0472">Membrane</keyword>
<evidence type="ECO:0000259" key="7">
    <source>
        <dbReference type="Pfam" id="PF00892"/>
    </source>
</evidence>
<dbReference type="AlphaFoldDB" id="A0A366WZJ2"/>
<feature type="domain" description="EamA" evidence="7">
    <location>
        <begin position="9"/>
        <end position="140"/>
    </location>
</feature>
<keyword evidence="4 6" id="KW-1133">Transmembrane helix</keyword>
<dbReference type="Pfam" id="PF00892">
    <property type="entry name" value="EamA"/>
    <property type="match status" value="1"/>
</dbReference>
<accession>A0A366WZJ2</accession>
<comment type="subcellular location">
    <subcellularLocation>
        <location evidence="1">Membrane</location>
        <topology evidence="1">Multi-pass membrane protein</topology>
    </subcellularLocation>
</comment>
<dbReference type="InterPro" id="IPR050638">
    <property type="entry name" value="AA-Vitamin_Transporters"/>
</dbReference>
<feature type="transmembrane region" description="Helical" evidence="6">
    <location>
        <begin position="123"/>
        <end position="146"/>
    </location>
</feature>
<evidence type="ECO:0000256" key="4">
    <source>
        <dbReference type="ARBA" id="ARBA00022989"/>
    </source>
</evidence>